<keyword evidence="3" id="KW-1185">Reference proteome</keyword>
<evidence type="ECO:0000313" key="2">
    <source>
        <dbReference type="EMBL" id="AET69793.1"/>
    </source>
</evidence>
<dbReference type="InterPro" id="IPR025248">
    <property type="entry name" value="DUF4007"/>
</dbReference>
<dbReference type="EMBL" id="CP003108">
    <property type="protein sequence ID" value="AET69793.1"/>
    <property type="molecule type" value="Genomic_DNA"/>
</dbReference>
<dbReference type="OrthoDB" id="747541at2"/>
<evidence type="ECO:0000259" key="1">
    <source>
        <dbReference type="Pfam" id="PF13182"/>
    </source>
</evidence>
<dbReference type="KEGG" id="dor:Desor_4368"/>
<dbReference type="PATRIC" id="fig|768706.3.peg.4434"/>
<reference evidence="2 3" key="2">
    <citation type="journal article" date="2012" name="J. Bacteriol.">
        <title>Complete genome sequences of Desulfosporosinus orientis DSM765T, Desulfosporosinus youngiae DSM17734T, Desulfosporosinus meridiei DSM13257T, and Desulfosporosinus acidiphilus DSM22704T.</title>
        <authorList>
            <person name="Pester M."/>
            <person name="Brambilla E."/>
            <person name="Alazard D."/>
            <person name="Rattei T."/>
            <person name="Weinmaier T."/>
            <person name="Han J."/>
            <person name="Lucas S."/>
            <person name="Lapidus A."/>
            <person name="Cheng J.F."/>
            <person name="Goodwin L."/>
            <person name="Pitluck S."/>
            <person name="Peters L."/>
            <person name="Ovchinnikova G."/>
            <person name="Teshima H."/>
            <person name="Detter J.C."/>
            <person name="Han C.S."/>
            <person name="Tapia R."/>
            <person name="Land M.L."/>
            <person name="Hauser L."/>
            <person name="Kyrpides N.C."/>
            <person name="Ivanova N.N."/>
            <person name="Pagani I."/>
            <person name="Huntmann M."/>
            <person name="Wei C.L."/>
            <person name="Davenport K.W."/>
            <person name="Daligault H."/>
            <person name="Chain P.S."/>
            <person name="Chen A."/>
            <person name="Mavromatis K."/>
            <person name="Markowitz V."/>
            <person name="Szeto E."/>
            <person name="Mikhailova N."/>
            <person name="Pati A."/>
            <person name="Wagner M."/>
            <person name="Woyke T."/>
            <person name="Ollivier B."/>
            <person name="Klenk H.P."/>
            <person name="Spring S."/>
            <person name="Loy A."/>
        </authorList>
    </citation>
    <scope>NUCLEOTIDE SEQUENCE [LARGE SCALE GENOMIC DNA]</scope>
    <source>
        <strain evidence="3">ATCC 19365 / DSM 765 / NCIMB 8382 / VKM B-1628</strain>
    </source>
</reference>
<dbReference type="STRING" id="768706.Desor_4368"/>
<name>G7WJD4_DESOD</name>
<reference evidence="3" key="1">
    <citation type="submission" date="2011-11" db="EMBL/GenBank/DDBJ databases">
        <title>Complete sequence of Desulfosporosinus orientis DSM 765.</title>
        <authorList>
            <person name="Lucas S."/>
            <person name="Han J."/>
            <person name="Lapidus A."/>
            <person name="Cheng J.-F."/>
            <person name="Goodwin L."/>
            <person name="Pitluck S."/>
            <person name="Peters L."/>
            <person name="Ovchinnikova G."/>
            <person name="Teshima H."/>
            <person name="Detter J.C."/>
            <person name="Han C."/>
            <person name="Tapia R."/>
            <person name="Land M."/>
            <person name="Hauser L."/>
            <person name="Kyrpides N."/>
            <person name="Ivanova N."/>
            <person name="Pagani I."/>
            <person name="Pester M."/>
            <person name="Spring S."/>
            <person name="Ollivier B."/>
            <person name="Rattei T."/>
            <person name="Klenk H.-P."/>
            <person name="Wagner M."/>
            <person name="Loy A."/>
            <person name="Woyke T."/>
        </authorList>
    </citation>
    <scope>NUCLEOTIDE SEQUENCE [LARGE SCALE GENOMIC DNA]</scope>
    <source>
        <strain evidence="3">ATCC 19365 / DSM 765 / NCIMB 8382 / VKM B-1628</strain>
    </source>
</reference>
<feature type="domain" description="DUF4007" evidence="1">
    <location>
        <begin position="7"/>
        <end position="292"/>
    </location>
</feature>
<gene>
    <name evidence="2" type="ordered locus">Desor_4368</name>
</gene>
<accession>G7WJD4</accession>
<dbReference type="HOGENOM" id="CLU_060482_0_0_9"/>
<organism evidence="2 3">
    <name type="scientific">Desulfosporosinus orientis (strain ATCC 19365 / DSM 765 / NCIMB 8382 / VKM B-1628 / Singapore I)</name>
    <name type="common">Desulfotomaculum orientis</name>
    <dbReference type="NCBI Taxonomy" id="768706"/>
    <lineage>
        <taxon>Bacteria</taxon>
        <taxon>Bacillati</taxon>
        <taxon>Bacillota</taxon>
        <taxon>Clostridia</taxon>
        <taxon>Eubacteriales</taxon>
        <taxon>Desulfitobacteriaceae</taxon>
        <taxon>Desulfosporosinus</taxon>
    </lineage>
</organism>
<dbReference type="Proteomes" id="UP000006346">
    <property type="component" value="Chromosome"/>
</dbReference>
<proteinExistence type="predicted"/>
<dbReference type="RefSeq" id="WP_014186600.1">
    <property type="nucleotide sequence ID" value="NC_016584.1"/>
</dbReference>
<dbReference type="Pfam" id="PF13182">
    <property type="entry name" value="DUF4007"/>
    <property type="match status" value="1"/>
</dbReference>
<protein>
    <recommendedName>
        <fullName evidence="1">DUF4007 domain-containing protein</fullName>
    </recommendedName>
</protein>
<evidence type="ECO:0000313" key="3">
    <source>
        <dbReference type="Proteomes" id="UP000006346"/>
    </source>
</evidence>
<sequence length="301" mass="35081">MGSKMAFARHQTFHFREGWLTKGLRKIEEQPNVFMAKDGMEQLGIGSNMVKALRYWLVATNLTYETTGGNKEQKLTDVGRAIYKSDKYLEEEFTLWLIHFQLATNKEVATAWYWFFNVFKHKEFDEDLFINELEFWINEQENDAKEVSRGSLKRDFDCIISTYCVQKTNGSSPEDNLMCPLQELGLIELVDTKRKRYRFTRRKVEQIDKELFLYAILKFMDSNGHKKDIDLDVLLSAEGSIGRIFVLGVTELIQVLEMLQVSGFLRLNKTAGLNQVTIIQESDPISIIKEYYYQIGANQDE</sequence>
<dbReference type="eggNOG" id="ENOG502ZB1P">
    <property type="taxonomic scope" value="Bacteria"/>
</dbReference>
<dbReference type="AlphaFoldDB" id="G7WJD4"/>